<dbReference type="SUPFAM" id="SSF51445">
    <property type="entry name" value="(Trans)glycosidases"/>
    <property type="match status" value="1"/>
</dbReference>
<dbReference type="InterPro" id="IPR013780">
    <property type="entry name" value="Glyco_hydro_b"/>
</dbReference>
<evidence type="ECO:0000256" key="1">
    <source>
        <dbReference type="ARBA" id="ARBA00009743"/>
    </source>
</evidence>
<dbReference type="InterPro" id="IPR013785">
    <property type="entry name" value="Aldolase_TIM"/>
</dbReference>
<keyword evidence="4 5" id="KW-0326">Glycosidase</keyword>
<dbReference type="Gene3D" id="3.20.20.70">
    <property type="entry name" value="Aldolase class I"/>
    <property type="match status" value="1"/>
</dbReference>
<accession>A0A1A9I879</accession>
<evidence type="ECO:0000256" key="5">
    <source>
        <dbReference type="RuleBase" id="RU361168"/>
    </source>
</evidence>
<dbReference type="PRINTS" id="PR00740">
    <property type="entry name" value="GLHYDRLASE27"/>
</dbReference>
<evidence type="ECO:0000256" key="2">
    <source>
        <dbReference type="ARBA" id="ARBA00022729"/>
    </source>
</evidence>
<dbReference type="EC" id="3.2.1.22" evidence="5"/>
<dbReference type="InterPro" id="IPR041233">
    <property type="entry name" value="Melibiase_C"/>
</dbReference>
<dbReference type="InterPro" id="IPR017853">
    <property type="entry name" value="GH"/>
</dbReference>
<dbReference type="GO" id="GO:0004557">
    <property type="term" value="F:alpha-galactosidase activity"/>
    <property type="evidence" value="ECO:0007669"/>
    <property type="project" value="UniProtKB-EC"/>
</dbReference>
<keyword evidence="5" id="KW-1015">Disulfide bond</keyword>
<dbReference type="Pfam" id="PF16499">
    <property type="entry name" value="Melibiase_2"/>
    <property type="match status" value="1"/>
</dbReference>
<dbReference type="Gene3D" id="2.60.40.1180">
    <property type="entry name" value="Golgi alpha-mannosidase II"/>
    <property type="match status" value="1"/>
</dbReference>
<evidence type="ECO:0000313" key="9">
    <source>
        <dbReference type="Proteomes" id="UP000077667"/>
    </source>
</evidence>
<keyword evidence="9" id="KW-1185">Reference proteome</keyword>
<dbReference type="InterPro" id="IPR002241">
    <property type="entry name" value="Glyco_hydro_27"/>
</dbReference>
<feature type="signal peptide" evidence="6">
    <location>
        <begin position="1"/>
        <end position="19"/>
    </location>
</feature>
<organism evidence="8 9">
    <name type="scientific">Niabella ginsenosidivorans</name>
    <dbReference type="NCBI Taxonomy" id="1176587"/>
    <lineage>
        <taxon>Bacteria</taxon>
        <taxon>Pseudomonadati</taxon>
        <taxon>Bacteroidota</taxon>
        <taxon>Chitinophagia</taxon>
        <taxon>Chitinophagales</taxon>
        <taxon>Chitinophagaceae</taxon>
        <taxon>Niabella</taxon>
    </lineage>
</organism>
<dbReference type="AlphaFoldDB" id="A0A1A9I879"/>
<feature type="chain" id="PRO_5008390025" description="Alpha-galactosidase" evidence="6">
    <location>
        <begin position="20"/>
        <end position="414"/>
    </location>
</feature>
<dbReference type="CDD" id="cd14792">
    <property type="entry name" value="GH27"/>
    <property type="match status" value="1"/>
</dbReference>
<dbReference type="EMBL" id="CP015772">
    <property type="protein sequence ID" value="ANH83888.1"/>
    <property type="molecule type" value="Genomic_DNA"/>
</dbReference>
<comment type="similarity">
    <text evidence="1 5">Belongs to the glycosyl hydrolase 27 family.</text>
</comment>
<evidence type="ECO:0000259" key="7">
    <source>
        <dbReference type="Pfam" id="PF17801"/>
    </source>
</evidence>
<comment type="catalytic activity">
    <reaction evidence="5">
        <text>Hydrolysis of terminal, non-reducing alpha-D-galactose residues in alpha-D-galactosides, including galactose oligosaccharides, galactomannans and galactolipids.</text>
        <dbReference type="EC" id="3.2.1.22"/>
    </reaction>
</comment>
<evidence type="ECO:0000256" key="6">
    <source>
        <dbReference type="SAM" id="SignalP"/>
    </source>
</evidence>
<dbReference type="Pfam" id="PF17801">
    <property type="entry name" value="Melibiase_C"/>
    <property type="match status" value="1"/>
</dbReference>
<dbReference type="OrthoDB" id="9807519at2"/>
<reference evidence="8 9" key="1">
    <citation type="submission" date="2016-05" db="EMBL/GenBank/DDBJ databases">
        <title>Niabella ginsenosidivorans BS26 whole genome sequencing.</title>
        <authorList>
            <person name="Im W.T."/>
            <person name="Siddiqi M.Z."/>
        </authorList>
    </citation>
    <scope>NUCLEOTIDE SEQUENCE [LARGE SCALE GENOMIC DNA]</scope>
    <source>
        <strain evidence="8 9">BS26</strain>
    </source>
</reference>
<dbReference type="GO" id="GO:0005975">
    <property type="term" value="P:carbohydrate metabolic process"/>
    <property type="evidence" value="ECO:0007669"/>
    <property type="project" value="InterPro"/>
</dbReference>
<dbReference type="Proteomes" id="UP000077667">
    <property type="component" value="Chromosome"/>
</dbReference>
<feature type="domain" description="Alpha galactosidase C-terminal" evidence="7">
    <location>
        <begin position="316"/>
        <end position="393"/>
    </location>
</feature>
<name>A0A1A9I879_9BACT</name>
<keyword evidence="2 6" id="KW-0732">Signal</keyword>
<gene>
    <name evidence="8" type="ORF">A8C56_11815</name>
</gene>
<dbReference type="RefSeq" id="WP_067761952.1">
    <property type="nucleotide sequence ID" value="NZ_CP015772.1"/>
</dbReference>
<evidence type="ECO:0000256" key="3">
    <source>
        <dbReference type="ARBA" id="ARBA00022801"/>
    </source>
</evidence>
<dbReference type="STRING" id="1176587.A8C56_11815"/>
<sequence length="414" mass="46363">MKQLVILWLLLSAFMNAGAQGNDLTEQQGAHTPMMGWSSWNQFHVGISEKIIKAQADALVASGMKAAGYRFINIDDGFFGGRDKDGNLLFNSKRFPAGMAAIARYIHSKGLSAGIYSDAGINTCGSYWDHDSISIGMGLYGHEKADLHRLLKEWGFDFIKVDWCGGDWLGLDEQTRYTEIGRLIQEIKPGALYNVCRWKFPGKWVVHIANSWRVSADISASFESILKIIDLNADLWPYSGPGHVNDMDMLQVGRGMSFEEDKAHFSMWCMLNSPLLAGNDLTRMSKETRSILTNREMIAINQDPLVYQARRLADYGDQEVWARPLKHTMSGEIAIALLNRSATKKNISFNMDDLSIDSKKGYTLHNIWEQKDIAITRQAVQSFEVPGHGVIVLIAKGVSLPYNVFQYATGKQPQ</sequence>
<evidence type="ECO:0000256" key="4">
    <source>
        <dbReference type="ARBA" id="ARBA00023295"/>
    </source>
</evidence>
<dbReference type="PANTHER" id="PTHR11452">
    <property type="entry name" value="ALPHA-GALACTOSIDASE/ALPHA-N-ACETYLGALACTOSAMINIDASE"/>
    <property type="match status" value="1"/>
</dbReference>
<dbReference type="PANTHER" id="PTHR11452:SF75">
    <property type="entry name" value="ALPHA-GALACTOSIDASE MEL1"/>
    <property type="match status" value="1"/>
</dbReference>
<protein>
    <recommendedName>
        <fullName evidence="5">Alpha-galactosidase</fullName>
        <ecNumber evidence="5">3.2.1.22</ecNumber>
    </recommendedName>
    <alternativeName>
        <fullName evidence="5">Melibiase</fullName>
    </alternativeName>
</protein>
<evidence type="ECO:0000313" key="8">
    <source>
        <dbReference type="EMBL" id="ANH83888.1"/>
    </source>
</evidence>
<dbReference type="SUPFAM" id="SSF51011">
    <property type="entry name" value="Glycosyl hydrolase domain"/>
    <property type="match status" value="1"/>
</dbReference>
<proteinExistence type="inferred from homology"/>
<dbReference type="KEGG" id="nia:A8C56_11815"/>
<keyword evidence="3 5" id="KW-0378">Hydrolase</keyword>